<accession>A0A317VUE9</accession>
<dbReference type="STRING" id="1448321.A0A317VUE9"/>
<proteinExistence type="predicted"/>
<name>A0A317VUE9_9EURO</name>
<dbReference type="GeneID" id="37068970"/>
<dbReference type="EMBL" id="MSFL01000018">
    <property type="protein sequence ID" value="PWY77485.1"/>
    <property type="molecule type" value="Genomic_DNA"/>
</dbReference>
<comment type="caution">
    <text evidence="2">The sequence shown here is derived from an EMBL/GenBank/DDBJ whole genome shotgun (WGS) entry which is preliminary data.</text>
</comment>
<feature type="compositionally biased region" description="Basic and acidic residues" evidence="1">
    <location>
        <begin position="65"/>
        <end position="74"/>
    </location>
</feature>
<feature type="region of interest" description="Disordered" evidence="1">
    <location>
        <begin position="435"/>
        <end position="472"/>
    </location>
</feature>
<reference evidence="2 3" key="1">
    <citation type="submission" date="2016-12" db="EMBL/GenBank/DDBJ databases">
        <title>The genomes of Aspergillus section Nigri reveals drivers in fungal speciation.</title>
        <authorList>
            <consortium name="DOE Joint Genome Institute"/>
            <person name="Vesth T.C."/>
            <person name="Nybo J."/>
            <person name="Theobald S."/>
            <person name="Brandl J."/>
            <person name="Frisvad J.C."/>
            <person name="Nielsen K.F."/>
            <person name="Lyhne E.K."/>
            <person name="Kogle M.E."/>
            <person name="Kuo A."/>
            <person name="Riley R."/>
            <person name="Clum A."/>
            <person name="Nolan M."/>
            <person name="Lipzen A."/>
            <person name="Salamov A."/>
            <person name="Henrissat B."/>
            <person name="Wiebenga A."/>
            <person name="De Vries R.P."/>
            <person name="Grigoriev I.V."/>
            <person name="Mortensen U.H."/>
            <person name="Andersen M.R."/>
            <person name="Baker S.E."/>
        </authorList>
    </citation>
    <scope>NUCLEOTIDE SEQUENCE [LARGE SCALE GENOMIC DNA]</scope>
    <source>
        <strain evidence="2 3">CBS 117.55</strain>
    </source>
</reference>
<dbReference type="OrthoDB" id="5378502at2759"/>
<dbReference type="RefSeq" id="XP_025398058.1">
    <property type="nucleotide sequence ID" value="XM_025546733.1"/>
</dbReference>
<evidence type="ECO:0000313" key="2">
    <source>
        <dbReference type="EMBL" id="PWY77485.1"/>
    </source>
</evidence>
<sequence>MRLRDSIRLPERFNQDQFLSPYPQKPLREPRTPRTVGYVDFNPNLPPATFPTLDKACPARQASDAQDHDGDNHSRVSGYKRPCERTYDNSKVQRRRGEDGKTELSSEHIECMVASNGELNPIFMRNMAIMAAADEEPSIYRDMEDSDIDEDMVDVSNAEGEEEPSSASVTRTLKWHDFSTQMKVEIFDNMLQNYNSSTVCHLLELTTEEGDQIQQDILQRDIQVEQEDAQLEAMRAKQLRALLRIDNTARGHNRVPHQGVFSRISRQHSGKLQDMCEPRLLLSDASEVLEARKFLHSRGLDSRFAGEWSNGVSSLQDPASYDIAESLEAAFNADARIAATFSEDDMLFGDINVDVPELTTSCRSSIADTVGGPYSTSIGYKGDPTHGRQNEQDNVCHSPREDGMVRLRVGQEKAAQISDHGLEYIKPEWTFNQLPSDRLCSEKPPSRREQTHGPSIRKRKTHKPRQGYFNPPHIHEAQTETRRFVARGANKSSNNVKQRRRKCPLSGAKVNLEFDSLVLASPGKSIVADKPRLSLCRRE</sequence>
<dbReference type="Proteomes" id="UP000247233">
    <property type="component" value="Unassembled WGS sequence"/>
</dbReference>
<protein>
    <submittedName>
        <fullName evidence="2">Uncharacterized protein</fullName>
    </submittedName>
</protein>
<feature type="region of interest" description="Disordered" evidence="1">
    <location>
        <begin position="47"/>
        <end position="104"/>
    </location>
</feature>
<gene>
    <name evidence="2" type="ORF">BO70DRAFT_397771</name>
</gene>
<dbReference type="VEuPathDB" id="FungiDB:BO70DRAFT_397771"/>
<feature type="compositionally biased region" description="Basic and acidic residues" evidence="1">
    <location>
        <begin position="439"/>
        <end position="451"/>
    </location>
</feature>
<evidence type="ECO:0000313" key="3">
    <source>
        <dbReference type="Proteomes" id="UP000247233"/>
    </source>
</evidence>
<feature type="compositionally biased region" description="Basic residues" evidence="1">
    <location>
        <begin position="455"/>
        <end position="465"/>
    </location>
</feature>
<evidence type="ECO:0000256" key="1">
    <source>
        <dbReference type="SAM" id="MobiDB-lite"/>
    </source>
</evidence>
<organism evidence="2 3">
    <name type="scientific">Aspergillus heteromorphus CBS 117.55</name>
    <dbReference type="NCBI Taxonomy" id="1448321"/>
    <lineage>
        <taxon>Eukaryota</taxon>
        <taxon>Fungi</taxon>
        <taxon>Dikarya</taxon>
        <taxon>Ascomycota</taxon>
        <taxon>Pezizomycotina</taxon>
        <taxon>Eurotiomycetes</taxon>
        <taxon>Eurotiomycetidae</taxon>
        <taxon>Eurotiales</taxon>
        <taxon>Aspergillaceae</taxon>
        <taxon>Aspergillus</taxon>
        <taxon>Aspergillus subgen. Circumdati</taxon>
    </lineage>
</organism>
<feature type="region of interest" description="Disordered" evidence="1">
    <location>
        <begin position="1"/>
        <end position="32"/>
    </location>
</feature>
<dbReference type="AlphaFoldDB" id="A0A317VUE9"/>
<feature type="compositionally biased region" description="Basic and acidic residues" evidence="1">
    <location>
        <begin position="95"/>
        <end position="104"/>
    </location>
</feature>
<feature type="compositionally biased region" description="Basic and acidic residues" evidence="1">
    <location>
        <begin position="1"/>
        <end position="14"/>
    </location>
</feature>
<keyword evidence="3" id="KW-1185">Reference proteome</keyword>